<keyword evidence="2" id="KW-1185">Reference proteome</keyword>
<dbReference type="EMBL" id="JARBHB010000008">
    <property type="protein sequence ID" value="KAJ8877154.1"/>
    <property type="molecule type" value="Genomic_DNA"/>
</dbReference>
<accession>A0ABQ9GYR5</accession>
<organism evidence="1 2">
    <name type="scientific">Dryococelus australis</name>
    <dbReference type="NCBI Taxonomy" id="614101"/>
    <lineage>
        <taxon>Eukaryota</taxon>
        <taxon>Metazoa</taxon>
        <taxon>Ecdysozoa</taxon>
        <taxon>Arthropoda</taxon>
        <taxon>Hexapoda</taxon>
        <taxon>Insecta</taxon>
        <taxon>Pterygota</taxon>
        <taxon>Neoptera</taxon>
        <taxon>Polyneoptera</taxon>
        <taxon>Phasmatodea</taxon>
        <taxon>Verophasmatodea</taxon>
        <taxon>Anareolatae</taxon>
        <taxon>Phasmatidae</taxon>
        <taxon>Eurycanthinae</taxon>
        <taxon>Dryococelus</taxon>
    </lineage>
</organism>
<gene>
    <name evidence="1" type="ORF">PR048_021607</name>
</gene>
<feature type="non-terminal residue" evidence="1">
    <location>
        <position position="237"/>
    </location>
</feature>
<comment type="caution">
    <text evidence="1">The sequence shown here is derived from an EMBL/GenBank/DDBJ whole genome shotgun (WGS) entry which is preliminary data.</text>
</comment>
<evidence type="ECO:0000313" key="1">
    <source>
        <dbReference type="EMBL" id="KAJ8877154.1"/>
    </source>
</evidence>
<evidence type="ECO:0000313" key="2">
    <source>
        <dbReference type="Proteomes" id="UP001159363"/>
    </source>
</evidence>
<proteinExistence type="predicted"/>
<protein>
    <submittedName>
        <fullName evidence="1">Uncharacterized protein</fullName>
    </submittedName>
</protein>
<sequence length="237" mass="27371">MFTVLSQHFRDTFPNVQHFTWNYNEAGHGKGVPDGIEVSQGKYIPDVATLISALKENIDKIIIEEVTKDDIDQMKQRFDFKDIKAFIGTMCVYQVVADAARIKVCNKRDLSCLACSGECPHYGRGQYPHQLKNKLNADEVYGTNSDDRVDFNHPECNCLRVRIQARKESYQYYDVAKNIVREEDVRVEYLVRCSKEHDLFKGIPNSVDHECSVSDIIDIVLNPTIIKKRNRQFYRLG</sequence>
<name>A0ABQ9GYR5_9NEOP</name>
<dbReference type="Proteomes" id="UP001159363">
    <property type="component" value="Chromosome 7"/>
</dbReference>
<reference evidence="1 2" key="1">
    <citation type="submission" date="2023-02" db="EMBL/GenBank/DDBJ databases">
        <title>LHISI_Scaffold_Assembly.</title>
        <authorList>
            <person name="Stuart O.P."/>
            <person name="Cleave R."/>
            <person name="Magrath M.J.L."/>
            <person name="Mikheyev A.S."/>
        </authorList>
    </citation>
    <scope>NUCLEOTIDE SEQUENCE [LARGE SCALE GENOMIC DNA]</scope>
    <source>
        <strain evidence="1">Daus_M_001</strain>
        <tissue evidence="1">Leg muscle</tissue>
    </source>
</reference>